<dbReference type="InterPro" id="IPR051598">
    <property type="entry name" value="TSUP/Inactive_protease-like"/>
</dbReference>
<dbReference type="EMBL" id="SCWB01000003">
    <property type="protein sequence ID" value="TDM12554.1"/>
    <property type="molecule type" value="Genomic_DNA"/>
</dbReference>
<feature type="transmembrane region" description="Helical" evidence="6">
    <location>
        <begin position="159"/>
        <end position="189"/>
    </location>
</feature>
<accession>A0A4R6BVY6</accession>
<dbReference type="InterPro" id="IPR002781">
    <property type="entry name" value="TM_pro_TauE-like"/>
</dbReference>
<sequence>MSIVILIILGVVSAVIGAIVGIGGGIIIVPTLIYLRMEAGILEGITPQKAIGTSTVILISTGLSATIGYVKAQQVDLKSGALFLGGIVPGALVGAYLSQYLTLDSFNLYFGIFLIFISIVLMIRNKIKPIKFFQNQKHERIFIDTTGEKHHYSIAPIPAIIATFFVGCLTGLFGIGGGALMTPLMIIIFRFPPHIAVGTSMLMIFFSSLSGAVSHIAQGNVIWHYAVILIIASYIGAKIGVQINKRMKSDTVMLLLRSIMLLLGLYLIIKSQL</sequence>
<evidence type="ECO:0000256" key="4">
    <source>
        <dbReference type="ARBA" id="ARBA00022989"/>
    </source>
</evidence>
<reference evidence="7 8" key="1">
    <citation type="submission" date="2019-01" db="EMBL/GenBank/DDBJ databases">
        <title>Draft genome sequences of the type strains of six Macrococcus species.</title>
        <authorList>
            <person name="Mazhar S."/>
            <person name="Altermann E."/>
            <person name="Hill C."/>
            <person name="Mcauliffe O."/>
        </authorList>
    </citation>
    <scope>NUCLEOTIDE SEQUENCE [LARGE SCALE GENOMIC DNA]</scope>
    <source>
        <strain evidence="7 8">CCM4815</strain>
    </source>
</reference>
<comment type="subcellular location">
    <subcellularLocation>
        <location evidence="6">Cell membrane</location>
        <topology evidence="6">Multi-pass membrane protein</topology>
    </subcellularLocation>
    <subcellularLocation>
        <location evidence="1">Membrane</location>
        <topology evidence="1">Multi-pass membrane protein</topology>
    </subcellularLocation>
</comment>
<keyword evidence="8" id="KW-1185">Reference proteome</keyword>
<dbReference type="PANTHER" id="PTHR43701">
    <property type="entry name" value="MEMBRANE TRANSPORTER PROTEIN MJ0441-RELATED"/>
    <property type="match status" value="1"/>
</dbReference>
<keyword evidence="5 6" id="KW-0472">Membrane</keyword>
<keyword evidence="6" id="KW-1003">Cell membrane</keyword>
<feature type="transmembrane region" description="Helical" evidence="6">
    <location>
        <begin position="195"/>
        <end position="214"/>
    </location>
</feature>
<gene>
    <name evidence="7" type="ORF">ERX29_02795</name>
</gene>
<name>A0A4R6BVY6_9STAP</name>
<keyword evidence="4 6" id="KW-1133">Transmembrane helix</keyword>
<feature type="transmembrane region" description="Helical" evidence="6">
    <location>
        <begin position="82"/>
        <end position="100"/>
    </location>
</feature>
<dbReference type="AlphaFoldDB" id="A0A4R6BVY6"/>
<evidence type="ECO:0000256" key="2">
    <source>
        <dbReference type="ARBA" id="ARBA00009142"/>
    </source>
</evidence>
<dbReference type="GO" id="GO:0005886">
    <property type="term" value="C:plasma membrane"/>
    <property type="evidence" value="ECO:0007669"/>
    <property type="project" value="UniProtKB-SubCell"/>
</dbReference>
<evidence type="ECO:0000313" key="8">
    <source>
        <dbReference type="Proteomes" id="UP000294802"/>
    </source>
</evidence>
<comment type="caution">
    <text evidence="7">The sequence shown here is derived from an EMBL/GenBank/DDBJ whole genome shotgun (WGS) entry which is preliminary data.</text>
</comment>
<dbReference type="Proteomes" id="UP000294802">
    <property type="component" value="Unassembled WGS sequence"/>
</dbReference>
<protein>
    <recommendedName>
        <fullName evidence="6">Probable membrane transporter protein</fullName>
    </recommendedName>
</protein>
<evidence type="ECO:0000256" key="3">
    <source>
        <dbReference type="ARBA" id="ARBA00022692"/>
    </source>
</evidence>
<evidence type="ECO:0000256" key="5">
    <source>
        <dbReference type="ARBA" id="ARBA00023136"/>
    </source>
</evidence>
<comment type="similarity">
    <text evidence="2 6">Belongs to the 4-toluene sulfonate uptake permease (TSUP) (TC 2.A.102) family.</text>
</comment>
<feature type="transmembrane region" description="Helical" evidence="6">
    <location>
        <begin position="50"/>
        <end position="70"/>
    </location>
</feature>
<feature type="transmembrane region" description="Helical" evidence="6">
    <location>
        <begin position="221"/>
        <end position="239"/>
    </location>
</feature>
<feature type="transmembrane region" description="Helical" evidence="6">
    <location>
        <begin position="106"/>
        <end position="123"/>
    </location>
</feature>
<evidence type="ECO:0000256" key="1">
    <source>
        <dbReference type="ARBA" id="ARBA00004141"/>
    </source>
</evidence>
<evidence type="ECO:0000313" key="7">
    <source>
        <dbReference type="EMBL" id="TDM12554.1"/>
    </source>
</evidence>
<keyword evidence="3 6" id="KW-0812">Transmembrane</keyword>
<evidence type="ECO:0000256" key="6">
    <source>
        <dbReference type="RuleBase" id="RU363041"/>
    </source>
</evidence>
<dbReference type="RefSeq" id="WP_133443166.1">
    <property type="nucleotide sequence ID" value="NZ_SCWB01000003.1"/>
</dbReference>
<dbReference type="PANTHER" id="PTHR43701:SF2">
    <property type="entry name" value="MEMBRANE TRANSPORTER PROTEIN YJNA-RELATED"/>
    <property type="match status" value="1"/>
</dbReference>
<dbReference type="Pfam" id="PF01925">
    <property type="entry name" value="TauE"/>
    <property type="match status" value="1"/>
</dbReference>
<feature type="transmembrane region" description="Helical" evidence="6">
    <location>
        <begin position="7"/>
        <end position="35"/>
    </location>
</feature>
<proteinExistence type="inferred from homology"/>
<dbReference type="OrthoDB" id="9780109at2"/>
<organism evidence="7 8">
    <name type="scientific">Macrococcus lamae</name>
    <dbReference type="NCBI Taxonomy" id="198484"/>
    <lineage>
        <taxon>Bacteria</taxon>
        <taxon>Bacillati</taxon>
        <taxon>Bacillota</taxon>
        <taxon>Bacilli</taxon>
        <taxon>Bacillales</taxon>
        <taxon>Staphylococcaceae</taxon>
        <taxon>Macrococcus</taxon>
    </lineage>
</organism>
<feature type="transmembrane region" description="Helical" evidence="6">
    <location>
        <begin position="251"/>
        <end position="269"/>
    </location>
</feature>